<organism evidence="1 2">
    <name type="scientific">Corynebacterium halotolerans YIM 70093 = DSM 44683</name>
    <dbReference type="NCBI Taxonomy" id="1121362"/>
    <lineage>
        <taxon>Bacteria</taxon>
        <taxon>Bacillati</taxon>
        <taxon>Actinomycetota</taxon>
        <taxon>Actinomycetes</taxon>
        <taxon>Mycobacteriales</taxon>
        <taxon>Corynebacteriaceae</taxon>
        <taxon>Corynebacterium</taxon>
    </lineage>
</organism>
<keyword evidence="2" id="KW-1185">Reference proteome</keyword>
<dbReference type="AlphaFoldDB" id="M1NWR9"/>
<evidence type="ECO:0000313" key="2">
    <source>
        <dbReference type="Proteomes" id="UP000011723"/>
    </source>
</evidence>
<dbReference type="PATRIC" id="fig|1121362.3.peg.930"/>
<protein>
    <submittedName>
        <fullName evidence="1">Uncharacterized protein</fullName>
    </submittedName>
</protein>
<dbReference type="RefSeq" id="WP_015400354.1">
    <property type="nucleotide sequence ID" value="NC_020302.1"/>
</dbReference>
<sequence length="130" mass="13554">MGFFGRFRGSGKQPLPADLIPAEVATVELDHLAAHTAESIVAVTLAVEAVEEVRARIRERSAFALRGGGTTVIFLPVDNALSPAFDPATGWLVPVTSAVAGEIDRVLRPVVGAYELAGTNLGFIVETAAA</sequence>
<accession>M1NWR9</accession>
<dbReference type="EMBL" id="CP003697">
    <property type="protein sequence ID" value="AGF71935.1"/>
    <property type="molecule type" value="Genomic_DNA"/>
</dbReference>
<evidence type="ECO:0000313" key="1">
    <source>
        <dbReference type="EMBL" id="AGF71935.1"/>
    </source>
</evidence>
<dbReference type="OrthoDB" id="4427708at2"/>
<dbReference type="HOGENOM" id="CLU_157810_0_0_11"/>
<dbReference type="STRING" id="1121362.A605_04635"/>
<dbReference type="KEGG" id="chn:A605_04635"/>
<proteinExistence type="predicted"/>
<dbReference type="Proteomes" id="UP000011723">
    <property type="component" value="Chromosome"/>
</dbReference>
<gene>
    <name evidence="1" type="ORF">A605_04635</name>
</gene>
<reference evidence="1 2" key="1">
    <citation type="journal article" date="2012" name="Stand. Genomic Sci.">
        <title>Genome sequence of the halotolerant bacterium Corynebacterium halotolerans type strain YIM 70093(T) (= DSM 44683(T)).</title>
        <authorList>
            <person name="Ruckert C."/>
            <person name="Albersmeier A."/>
            <person name="Al-Dilaimi A."/>
            <person name="Niehaus K."/>
            <person name="Szczepanowski R."/>
            <person name="Kalinowski J."/>
        </authorList>
    </citation>
    <scope>NUCLEOTIDE SEQUENCE [LARGE SCALE GENOMIC DNA]</scope>
    <source>
        <strain evidence="1">YIM 70093</strain>
    </source>
</reference>
<name>M1NWR9_9CORY</name>